<feature type="binding site" evidence="11">
    <location>
        <position position="213"/>
    </location>
    <ligand>
        <name>a divalent metal cation</name>
        <dbReference type="ChEBI" id="CHEBI:60240"/>
    </ligand>
</feature>
<keyword evidence="11" id="KW-0479">Metal-binding</keyword>
<dbReference type="GO" id="GO:0040029">
    <property type="term" value="P:epigenetic regulation of gene expression"/>
    <property type="evidence" value="ECO:0007669"/>
    <property type="project" value="TreeGrafter"/>
</dbReference>
<dbReference type="PIRSF" id="PIRSF037913">
    <property type="entry name" value="His_deacetylse_1"/>
    <property type="match status" value="1"/>
</dbReference>
<reference evidence="14 15" key="1">
    <citation type="submission" date="2022-12" db="EMBL/GenBank/DDBJ databases">
        <title>Genomic features and morphological characterization of a novel Knufia sp. strain isolated from spacecraft assembly facility.</title>
        <authorList>
            <person name="Teixeira M."/>
            <person name="Chander A.M."/>
            <person name="Stajich J.E."/>
            <person name="Venkateswaran K."/>
        </authorList>
    </citation>
    <scope>NUCLEOTIDE SEQUENCE [LARGE SCALE GENOMIC DNA]</scope>
    <source>
        <strain evidence="14 15">FJI-L2-BK-P2</strain>
    </source>
</reference>
<proteinExistence type="inferred from homology"/>
<sequence length="504" mass="56889">MAQDIVEEYNDRPTFTYSAKLDNEIRNNAIDKPKGYRVSWHHNPAVEKYHFGQLHPMKVWRLTLTKSLIMGYNMHHGMDLYSPPALTKEDIAAFHKEDYVDFLSVATPKNIVEMYPELAQPTGYSSSVYGVGDDCPIFDGLFEYCSYYSGASVDAARKLISGQSDVALNWTGGLHHAKKGEASGFCYINDIVLAILELLYHHPRVLYIDIDVHHGDGVEQAFWSTDRVFCVSFHKYDREVFFPGTGPLDSTGPMHPENPGRNHTINVPLNDGITDQDYAFLFDTVIGAVTRTYDPSVIVLQCGADSLGHDRLGCFNLNIKGHGHCVQFCTDYCTKYKKPLLVLGGGGYTPRNVARAWAHETSIAIGAADKIDSILPEDMPHREAFRKEGMTLFPNLGGWKTQNLNTRADIERIIRSVSEQLRYIRGAPSVQMNWIPREIDTWREEAEREHQARRMEKEEKMEDRDGAGGLIAQRSRRKELERTGLMAGNIGNMKTSEFMTGPTS</sequence>
<dbReference type="InterPro" id="IPR003084">
    <property type="entry name" value="HDAC_I/II"/>
</dbReference>
<keyword evidence="7 8" id="KW-0539">Nucleus</keyword>
<comment type="similarity">
    <text evidence="8">Belongs to the histone deacetylase family. HD Type 1 subfamily.</text>
</comment>
<evidence type="ECO:0000259" key="13">
    <source>
        <dbReference type="Pfam" id="PF00850"/>
    </source>
</evidence>
<evidence type="ECO:0000313" key="14">
    <source>
        <dbReference type="EMBL" id="KAK5949046.1"/>
    </source>
</evidence>
<dbReference type="PANTHER" id="PTHR10625">
    <property type="entry name" value="HISTONE DEACETYLASE HDAC1-RELATED"/>
    <property type="match status" value="1"/>
</dbReference>
<evidence type="ECO:0000256" key="4">
    <source>
        <dbReference type="ARBA" id="ARBA00022853"/>
    </source>
</evidence>
<feature type="region of interest" description="Disordered" evidence="12">
    <location>
        <begin position="446"/>
        <end position="504"/>
    </location>
</feature>
<comment type="subcellular location">
    <subcellularLocation>
        <location evidence="1 8">Nucleus</location>
    </subcellularLocation>
</comment>
<gene>
    <name evidence="14" type="primary">HOS2</name>
    <name evidence="14" type="ORF">OHC33_009967</name>
</gene>
<organism evidence="14 15">
    <name type="scientific">Knufia fluminis</name>
    <dbReference type="NCBI Taxonomy" id="191047"/>
    <lineage>
        <taxon>Eukaryota</taxon>
        <taxon>Fungi</taxon>
        <taxon>Dikarya</taxon>
        <taxon>Ascomycota</taxon>
        <taxon>Pezizomycotina</taxon>
        <taxon>Eurotiomycetes</taxon>
        <taxon>Chaetothyriomycetidae</taxon>
        <taxon>Chaetothyriales</taxon>
        <taxon>Trichomeriaceae</taxon>
        <taxon>Knufia</taxon>
    </lineage>
</organism>
<keyword evidence="3 8" id="KW-0378">Hydrolase</keyword>
<feature type="compositionally biased region" description="Basic and acidic residues" evidence="12">
    <location>
        <begin position="446"/>
        <end position="466"/>
    </location>
</feature>
<dbReference type="Gene3D" id="3.40.800.20">
    <property type="entry name" value="Histone deacetylase domain"/>
    <property type="match status" value="1"/>
</dbReference>
<keyword evidence="15" id="KW-1185">Reference proteome</keyword>
<feature type="binding site" evidence="10">
    <location>
        <position position="134"/>
    </location>
    <ligand>
        <name>substrate</name>
    </ligand>
</feature>
<evidence type="ECO:0000256" key="9">
    <source>
        <dbReference type="PIRSR" id="PIRSR037913-1"/>
    </source>
</evidence>
<evidence type="ECO:0000256" key="7">
    <source>
        <dbReference type="ARBA" id="ARBA00023242"/>
    </source>
</evidence>
<accession>A0AAN8EZJ9</accession>
<feature type="binding site" evidence="11">
    <location>
        <position position="305"/>
    </location>
    <ligand>
        <name>a divalent metal cation</name>
        <dbReference type="ChEBI" id="CHEBI:60240"/>
    </ligand>
</feature>
<feature type="binding site" evidence="11">
    <location>
        <position position="211"/>
    </location>
    <ligand>
        <name>a divalent metal cation</name>
        <dbReference type="ChEBI" id="CHEBI:60240"/>
    </ligand>
</feature>
<feature type="active site" description="Proton acceptor" evidence="9">
    <location>
        <position position="176"/>
    </location>
</feature>
<dbReference type="SUPFAM" id="SSF52768">
    <property type="entry name" value="Arginase/deacetylase"/>
    <property type="match status" value="1"/>
</dbReference>
<evidence type="ECO:0000256" key="8">
    <source>
        <dbReference type="PIRNR" id="PIRNR037913"/>
    </source>
</evidence>
<dbReference type="EC" id="3.5.1.98" evidence="2 8"/>
<dbReference type="InterPro" id="IPR037138">
    <property type="entry name" value="His_deacetylse_dom_sf"/>
</dbReference>
<evidence type="ECO:0000256" key="1">
    <source>
        <dbReference type="ARBA" id="ARBA00004123"/>
    </source>
</evidence>
<name>A0AAN8EZJ9_9EURO</name>
<dbReference type="InterPro" id="IPR023801">
    <property type="entry name" value="His_deacetylse_dom"/>
</dbReference>
<dbReference type="EMBL" id="JAKLMC020000040">
    <property type="protein sequence ID" value="KAK5949046.1"/>
    <property type="molecule type" value="Genomic_DNA"/>
</dbReference>
<evidence type="ECO:0000256" key="2">
    <source>
        <dbReference type="ARBA" id="ARBA00012111"/>
    </source>
</evidence>
<comment type="catalytic activity">
    <reaction evidence="8">
        <text>N(6)-acetyl-L-lysyl-[histone] + H2O = L-lysyl-[histone] + acetate</text>
        <dbReference type="Rhea" id="RHEA:58196"/>
        <dbReference type="Rhea" id="RHEA-COMP:9845"/>
        <dbReference type="Rhea" id="RHEA-COMP:11338"/>
        <dbReference type="ChEBI" id="CHEBI:15377"/>
        <dbReference type="ChEBI" id="CHEBI:29969"/>
        <dbReference type="ChEBI" id="CHEBI:30089"/>
        <dbReference type="ChEBI" id="CHEBI:61930"/>
        <dbReference type="EC" id="3.5.1.98"/>
    </reaction>
</comment>
<feature type="compositionally biased region" description="Polar residues" evidence="12">
    <location>
        <begin position="492"/>
        <end position="504"/>
    </location>
</feature>
<keyword evidence="5 8" id="KW-0805">Transcription regulation</keyword>
<dbReference type="GO" id="GO:0070210">
    <property type="term" value="C:Rpd3L-Expanded complex"/>
    <property type="evidence" value="ECO:0007669"/>
    <property type="project" value="TreeGrafter"/>
</dbReference>
<dbReference type="PRINTS" id="PR01271">
    <property type="entry name" value="HISDACETLASE"/>
</dbReference>
<keyword evidence="4 8" id="KW-0156">Chromatin regulator</keyword>
<dbReference type="Pfam" id="PF00850">
    <property type="entry name" value="Hist_deacetyl"/>
    <property type="match status" value="1"/>
</dbReference>
<dbReference type="PRINTS" id="PR01270">
    <property type="entry name" value="HDASUPER"/>
</dbReference>
<keyword evidence="6 8" id="KW-0804">Transcription</keyword>
<evidence type="ECO:0000256" key="10">
    <source>
        <dbReference type="PIRSR" id="PIRSR037913-2"/>
    </source>
</evidence>
<protein>
    <recommendedName>
        <fullName evidence="2 8">Histone deacetylase</fullName>
        <ecNumber evidence="2 8">3.5.1.98</ecNumber>
    </recommendedName>
</protein>
<dbReference type="InterPro" id="IPR000286">
    <property type="entry name" value="HDACs"/>
</dbReference>
<dbReference type="AlphaFoldDB" id="A0AAN8EZJ9"/>
<evidence type="ECO:0000256" key="3">
    <source>
        <dbReference type="ARBA" id="ARBA00022801"/>
    </source>
</evidence>
<comment type="caution">
    <text evidence="14">The sequence shown here is derived from an EMBL/GenBank/DDBJ whole genome shotgun (WGS) entry which is preliminary data.</text>
</comment>
<feature type="binding site" evidence="10">
    <location>
        <position position="184"/>
    </location>
    <ligand>
        <name>substrate</name>
    </ligand>
</feature>
<dbReference type="PANTHER" id="PTHR10625:SF36">
    <property type="entry name" value="HISTONE DEACETYLASE 3"/>
    <property type="match status" value="1"/>
</dbReference>
<dbReference type="Proteomes" id="UP001316803">
    <property type="component" value="Unassembled WGS sequence"/>
</dbReference>
<evidence type="ECO:0000256" key="12">
    <source>
        <dbReference type="SAM" id="MobiDB-lite"/>
    </source>
</evidence>
<dbReference type="GO" id="GO:0141221">
    <property type="term" value="F:histone deacetylase activity, hydrolytic mechanism"/>
    <property type="evidence" value="ECO:0007669"/>
    <property type="project" value="UniProtKB-EC"/>
</dbReference>
<evidence type="ECO:0000313" key="15">
    <source>
        <dbReference type="Proteomes" id="UP001316803"/>
    </source>
</evidence>
<feature type="domain" description="Histone deacetylase" evidence="13">
    <location>
        <begin position="55"/>
        <end position="362"/>
    </location>
</feature>
<evidence type="ECO:0000256" key="6">
    <source>
        <dbReference type="ARBA" id="ARBA00023163"/>
    </source>
</evidence>
<evidence type="ECO:0000256" key="11">
    <source>
        <dbReference type="PIRSR" id="PIRSR037913-3"/>
    </source>
</evidence>
<feature type="binding site" evidence="10">
    <location>
        <position position="348"/>
    </location>
    <ligand>
        <name>substrate</name>
    </ligand>
</feature>
<evidence type="ECO:0000256" key="5">
    <source>
        <dbReference type="ARBA" id="ARBA00023015"/>
    </source>
</evidence>
<dbReference type="InterPro" id="IPR023696">
    <property type="entry name" value="Ureohydrolase_dom_sf"/>
</dbReference>
<dbReference type="GO" id="GO:0046872">
    <property type="term" value="F:metal ion binding"/>
    <property type="evidence" value="ECO:0007669"/>
    <property type="project" value="UniProtKB-KW"/>
</dbReference>